<name>A0A1H1B437_9BACI</name>
<keyword evidence="2 6" id="KW-0963">Cytoplasm</keyword>
<dbReference type="InterPro" id="IPR002876">
    <property type="entry name" value="Transcrip_reg_TACO1-like"/>
</dbReference>
<dbReference type="NCBIfam" id="NF001030">
    <property type="entry name" value="PRK00110.1"/>
    <property type="match status" value="1"/>
</dbReference>
<feature type="region of interest" description="Disordered" evidence="7">
    <location>
        <begin position="1"/>
        <end position="22"/>
    </location>
</feature>
<dbReference type="GO" id="GO:0003677">
    <property type="term" value="F:DNA binding"/>
    <property type="evidence" value="ECO:0007669"/>
    <property type="project" value="UniProtKB-UniRule"/>
</dbReference>
<dbReference type="AlphaFoldDB" id="A0A1H1B437"/>
<comment type="subcellular location">
    <subcellularLocation>
        <location evidence="6">Cytoplasm</location>
    </subcellularLocation>
</comment>
<accession>A0A1H1B437</accession>
<organism evidence="10 11">
    <name type="scientific">Virgibacillus salinus</name>
    <dbReference type="NCBI Taxonomy" id="553311"/>
    <lineage>
        <taxon>Bacteria</taxon>
        <taxon>Bacillati</taxon>
        <taxon>Bacillota</taxon>
        <taxon>Bacilli</taxon>
        <taxon>Bacillales</taxon>
        <taxon>Bacillaceae</taxon>
        <taxon>Virgibacillus</taxon>
    </lineage>
</organism>
<dbReference type="InterPro" id="IPR017856">
    <property type="entry name" value="Integrase-like_N"/>
</dbReference>
<keyword evidence="3 6" id="KW-0805">Transcription regulation</keyword>
<dbReference type="PANTHER" id="PTHR12532:SF6">
    <property type="entry name" value="TRANSCRIPTIONAL REGULATORY PROTEIN YEBC-RELATED"/>
    <property type="match status" value="1"/>
</dbReference>
<evidence type="ECO:0000256" key="3">
    <source>
        <dbReference type="ARBA" id="ARBA00023015"/>
    </source>
</evidence>
<evidence type="ECO:0000256" key="6">
    <source>
        <dbReference type="HAMAP-Rule" id="MF_00693"/>
    </source>
</evidence>
<dbReference type="InterPro" id="IPR048300">
    <property type="entry name" value="TACO1_YebC-like_2nd/3rd_dom"/>
</dbReference>
<dbReference type="InterPro" id="IPR049083">
    <property type="entry name" value="TACO1_YebC_N"/>
</dbReference>
<dbReference type="Gene3D" id="1.10.10.200">
    <property type="match status" value="1"/>
</dbReference>
<evidence type="ECO:0000313" key="11">
    <source>
        <dbReference type="Proteomes" id="UP000199444"/>
    </source>
</evidence>
<dbReference type="NCBIfam" id="TIGR01033">
    <property type="entry name" value="YebC/PmpR family DNA-binding transcriptional regulator"/>
    <property type="match status" value="1"/>
</dbReference>
<reference evidence="10 11" key="1">
    <citation type="submission" date="2016-10" db="EMBL/GenBank/DDBJ databases">
        <authorList>
            <person name="de Groot N.N."/>
        </authorList>
    </citation>
    <scope>NUCLEOTIDE SEQUENCE [LARGE SCALE GENOMIC DNA]</scope>
    <source>
        <strain evidence="10 11">CGMCC 1.10449</strain>
    </source>
</reference>
<dbReference type="Gene3D" id="3.30.70.980">
    <property type="match status" value="2"/>
</dbReference>
<dbReference type="GO" id="GO:0005829">
    <property type="term" value="C:cytosol"/>
    <property type="evidence" value="ECO:0007669"/>
    <property type="project" value="TreeGrafter"/>
</dbReference>
<evidence type="ECO:0000313" key="10">
    <source>
        <dbReference type="EMBL" id="SDQ46684.1"/>
    </source>
</evidence>
<dbReference type="GO" id="GO:0006355">
    <property type="term" value="P:regulation of DNA-templated transcription"/>
    <property type="evidence" value="ECO:0007669"/>
    <property type="project" value="UniProtKB-UniRule"/>
</dbReference>
<feature type="compositionally biased region" description="Basic residues" evidence="7">
    <location>
        <begin position="1"/>
        <end position="14"/>
    </location>
</feature>
<dbReference type="PANTHER" id="PTHR12532">
    <property type="entry name" value="TRANSLATIONAL ACTIVATOR OF CYTOCHROME C OXIDASE 1"/>
    <property type="match status" value="1"/>
</dbReference>
<evidence type="ECO:0000256" key="4">
    <source>
        <dbReference type="ARBA" id="ARBA00023125"/>
    </source>
</evidence>
<dbReference type="FunFam" id="1.10.10.200:FF:000002">
    <property type="entry name" value="Probable transcriptional regulatory protein CLM62_37755"/>
    <property type="match status" value="1"/>
</dbReference>
<keyword evidence="5 6" id="KW-0804">Transcription</keyword>
<comment type="similarity">
    <text evidence="1 6">Belongs to the TACO1 family.</text>
</comment>
<dbReference type="SUPFAM" id="SSF75625">
    <property type="entry name" value="YebC-like"/>
    <property type="match status" value="1"/>
</dbReference>
<feature type="domain" description="TACO1/YebC-like N-terminal" evidence="9">
    <location>
        <begin position="5"/>
        <end position="75"/>
    </location>
</feature>
<dbReference type="FunFam" id="3.30.70.980:FF:000002">
    <property type="entry name" value="Probable transcriptional regulatory protein YebC"/>
    <property type="match status" value="1"/>
</dbReference>
<evidence type="ECO:0000259" key="9">
    <source>
        <dbReference type="Pfam" id="PF20772"/>
    </source>
</evidence>
<dbReference type="Pfam" id="PF20772">
    <property type="entry name" value="TACO1_YebC_N"/>
    <property type="match status" value="1"/>
</dbReference>
<keyword evidence="11" id="KW-1185">Reference proteome</keyword>
<dbReference type="STRING" id="553311.SAMN05216231_1591"/>
<dbReference type="EMBL" id="FNKD01000002">
    <property type="protein sequence ID" value="SDQ46684.1"/>
    <property type="molecule type" value="Genomic_DNA"/>
</dbReference>
<sequence>MAGHSKWKNIQKRKNAQDAKKGKVFMHHAKEIYTSAKQGGGDPEMNASLRLAVDKAKADNMPNENIDRAIKKATGALDGASFEELTYEGYGPGGVAVIVNILTDNKNRTAAEIRHAFKKNNGNLGENGSVSFMFDRKGYIVITNEDGAIDEEEITLGAIEAGAEDIVIEEGAYEIITAPEDFNAVCEYLRESGYPLESSEITFIPQTYSSPSEDDEKNMLNLIEMLEDNEDVQDIHHNLEESE</sequence>
<evidence type="ECO:0000256" key="1">
    <source>
        <dbReference type="ARBA" id="ARBA00008724"/>
    </source>
</evidence>
<dbReference type="InterPro" id="IPR029072">
    <property type="entry name" value="YebC-like"/>
</dbReference>
<evidence type="ECO:0000256" key="5">
    <source>
        <dbReference type="ARBA" id="ARBA00023163"/>
    </source>
</evidence>
<dbReference type="RefSeq" id="WP_092492446.1">
    <property type="nucleotide sequence ID" value="NZ_FNKD01000002.1"/>
</dbReference>
<feature type="domain" description="TACO1/YebC-like second and third" evidence="8">
    <location>
        <begin position="82"/>
        <end position="239"/>
    </location>
</feature>
<dbReference type="NCBIfam" id="NF009044">
    <property type="entry name" value="PRK12378.1"/>
    <property type="match status" value="1"/>
</dbReference>
<dbReference type="HAMAP" id="MF_00693">
    <property type="entry name" value="Transcrip_reg_TACO1"/>
    <property type="match status" value="1"/>
</dbReference>
<protein>
    <recommendedName>
        <fullName evidence="6">Probable transcriptional regulatory protein SAMN05216231_1591</fullName>
    </recommendedName>
</protein>
<dbReference type="InterPro" id="IPR026564">
    <property type="entry name" value="Transcrip_reg_TACO1-like_dom3"/>
</dbReference>
<dbReference type="Pfam" id="PF01709">
    <property type="entry name" value="Transcrip_reg"/>
    <property type="match status" value="1"/>
</dbReference>
<evidence type="ECO:0000256" key="7">
    <source>
        <dbReference type="SAM" id="MobiDB-lite"/>
    </source>
</evidence>
<evidence type="ECO:0000259" key="8">
    <source>
        <dbReference type="Pfam" id="PF01709"/>
    </source>
</evidence>
<dbReference type="Proteomes" id="UP000199444">
    <property type="component" value="Unassembled WGS sequence"/>
</dbReference>
<keyword evidence="4 6" id="KW-0238">DNA-binding</keyword>
<proteinExistence type="inferred from homology"/>
<evidence type="ECO:0000256" key="2">
    <source>
        <dbReference type="ARBA" id="ARBA00022490"/>
    </source>
</evidence>
<gene>
    <name evidence="10" type="ORF">SAMN05216231_1591</name>
</gene>